<evidence type="ECO:0000256" key="9">
    <source>
        <dbReference type="ARBA" id="ARBA00049563"/>
    </source>
</evidence>
<evidence type="ECO:0000256" key="7">
    <source>
        <dbReference type="ARBA" id="ARBA00022840"/>
    </source>
</evidence>
<dbReference type="EC" id="2.5.1.75" evidence="10"/>
<dbReference type="Pfam" id="PF01715">
    <property type="entry name" value="IPPT"/>
    <property type="match status" value="1"/>
</dbReference>
<reference evidence="14 15" key="1">
    <citation type="submission" date="2017-09" db="EMBL/GenBank/DDBJ databases">
        <title>Depth-based differentiation of microbial function through sediment-hosted aquifers and enrichment of novel symbionts in the deep terrestrial subsurface.</title>
        <authorList>
            <person name="Probst A.J."/>
            <person name="Ladd B."/>
            <person name="Jarett J.K."/>
            <person name="Geller-Mcgrath D.E."/>
            <person name="Sieber C.M."/>
            <person name="Emerson J.B."/>
            <person name="Anantharaman K."/>
            <person name="Thomas B.C."/>
            <person name="Malmstrom R."/>
            <person name="Stieglmeier M."/>
            <person name="Klingl A."/>
            <person name="Woyke T."/>
            <person name="Ryan C.M."/>
            <person name="Banfield J.F."/>
        </authorList>
    </citation>
    <scope>NUCLEOTIDE SEQUENCE [LARGE SCALE GENOMIC DNA]</scope>
    <source>
        <strain evidence="14">CG22_combo_CG10-13_8_21_14_all_32_8</strain>
    </source>
</reference>
<evidence type="ECO:0000313" key="14">
    <source>
        <dbReference type="EMBL" id="PIP68746.1"/>
    </source>
</evidence>
<evidence type="ECO:0000256" key="10">
    <source>
        <dbReference type="HAMAP-Rule" id="MF_00185"/>
    </source>
</evidence>
<keyword evidence="7 10" id="KW-0067">ATP-binding</keyword>
<evidence type="ECO:0000313" key="15">
    <source>
        <dbReference type="Proteomes" id="UP000229176"/>
    </source>
</evidence>
<keyword evidence="5 10" id="KW-0819">tRNA processing</keyword>
<sequence length="311" mass="35605">MQKPKVIVILGTTATGKSDLAVKIAKKMNGEIISADSRQVYKGLDIGTGKVFRDKKISKSYKLKAINYLHKGIPHHLIDVANPKRKFTVAEYQKKAIYAMAEIVKKGKTPIICGGTGFYIDAITKGTIFPQVPPNIKLRKLLEKKSVSELLKMLEKLDKKRAKDIKDKNEINNKVRLIRAIEIAKALNKVPKITQGNPVYEFIKIGLYLPQEKLKKKIEKRVKKMFADGLLNEIKKLKKPARRGESGVSQKRLSELGFEYNNPTYERVVKESVKYAKRQMTWFKRDKEIKWFDASTKNLEKSVLSKLKKDF</sequence>
<comment type="caution">
    <text evidence="14">The sequence shown here is derived from an EMBL/GenBank/DDBJ whole genome shotgun (WGS) entry which is preliminary data.</text>
</comment>
<name>A0A2H0CFQ1_9BACT</name>
<feature type="region of interest" description="Interaction with substrate tRNA" evidence="10">
    <location>
        <begin position="36"/>
        <end position="39"/>
    </location>
</feature>
<dbReference type="SUPFAM" id="SSF52540">
    <property type="entry name" value="P-loop containing nucleoside triphosphate hydrolases"/>
    <property type="match status" value="1"/>
</dbReference>
<evidence type="ECO:0000256" key="6">
    <source>
        <dbReference type="ARBA" id="ARBA00022741"/>
    </source>
</evidence>
<accession>A0A2H0CFQ1</accession>
<dbReference type="GO" id="GO:0005524">
    <property type="term" value="F:ATP binding"/>
    <property type="evidence" value="ECO:0007669"/>
    <property type="project" value="UniProtKB-UniRule"/>
</dbReference>
<feature type="binding site" evidence="10">
    <location>
        <begin position="11"/>
        <end position="18"/>
    </location>
    <ligand>
        <name>ATP</name>
        <dbReference type="ChEBI" id="CHEBI:30616"/>
    </ligand>
</feature>
<dbReference type="AlphaFoldDB" id="A0A2H0CFQ1"/>
<comment type="similarity">
    <text evidence="3 10 13">Belongs to the IPP transferase family.</text>
</comment>
<dbReference type="NCBIfam" id="TIGR00174">
    <property type="entry name" value="miaA"/>
    <property type="match status" value="1"/>
</dbReference>
<keyword evidence="6 10" id="KW-0547">Nucleotide-binding</keyword>
<proteinExistence type="inferred from homology"/>
<keyword evidence="8 10" id="KW-0460">Magnesium</keyword>
<dbReference type="InterPro" id="IPR039657">
    <property type="entry name" value="Dimethylallyltransferase"/>
</dbReference>
<protein>
    <recommendedName>
        <fullName evidence="10">tRNA dimethylallyltransferase</fullName>
        <ecNumber evidence="10">2.5.1.75</ecNumber>
    </recommendedName>
    <alternativeName>
        <fullName evidence="10">Dimethylallyl diphosphate:tRNA dimethylallyltransferase</fullName>
        <shortName evidence="10">DMAPP:tRNA dimethylallyltransferase</shortName>
        <shortName evidence="10">DMATase</shortName>
    </alternativeName>
    <alternativeName>
        <fullName evidence="10">Isopentenyl-diphosphate:tRNA isopentenyltransferase</fullName>
        <shortName evidence="10">IPP transferase</shortName>
        <shortName evidence="10">IPPT</shortName>
        <shortName evidence="10">IPTase</shortName>
    </alternativeName>
</protein>
<comment type="subunit">
    <text evidence="10">Monomer.</text>
</comment>
<comment type="caution">
    <text evidence="10">Lacks conserved residue(s) required for the propagation of feature annotation.</text>
</comment>
<feature type="site" description="Interaction with substrate tRNA" evidence="10">
    <location>
        <position position="139"/>
    </location>
</feature>
<dbReference type="PANTHER" id="PTHR11088">
    <property type="entry name" value="TRNA DIMETHYLALLYLTRANSFERASE"/>
    <property type="match status" value="1"/>
</dbReference>
<evidence type="ECO:0000256" key="13">
    <source>
        <dbReference type="RuleBase" id="RU003785"/>
    </source>
</evidence>
<feature type="site" description="Interaction with substrate tRNA" evidence="10">
    <location>
        <position position="116"/>
    </location>
</feature>
<dbReference type="GO" id="GO:0006400">
    <property type="term" value="P:tRNA modification"/>
    <property type="evidence" value="ECO:0007669"/>
    <property type="project" value="TreeGrafter"/>
</dbReference>
<keyword evidence="4 10" id="KW-0808">Transferase</keyword>
<evidence type="ECO:0000256" key="11">
    <source>
        <dbReference type="RuleBase" id="RU003783"/>
    </source>
</evidence>
<comment type="catalytic activity">
    <reaction evidence="9 10 11">
        <text>adenosine(37) in tRNA + dimethylallyl diphosphate = N(6)-dimethylallyladenosine(37) in tRNA + diphosphate</text>
        <dbReference type="Rhea" id="RHEA:26482"/>
        <dbReference type="Rhea" id="RHEA-COMP:10162"/>
        <dbReference type="Rhea" id="RHEA-COMP:10375"/>
        <dbReference type="ChEBI" id="CHEBI:33019"/>
        <dbReference type="ChEBI" id="CHEBI:57623"/>
        <dbReference type="ChEBI" id="CHEBI:74411"/>
        <dbReference type="ChEBI" id="CHEBI:74415"/>
        <dbReference type="EC" id="2.5.1.75"/>
    </reaction>
</comment>
<dbReference type="EMBL" id="PCTI01000053">
    <property type="protein sequence ID" value="PIP68746.1"/>
    <property type="molecule type" value="Genomic_DNA"/>
</dbReference>
<dbReference type="Proteomes" id="UP000229176">
    <property type="component" value="Unassembled WGS sequence"/>
</dbReference>
<evidence type="ECO:0000256" key="4">
    <source>
        <dbReference type="ARBA" id="ARBA00022679"/>
    </source>
</evidence>
<evidence type="ECO:0000256" key="1">
    <source>
        <dbReference type="ARBA" id="ARBA00001946"/>
    </source>
</evidence>
<evidence type="ECO:0000256" key="12">
    <source>
        <dbReference type="RuleBase" id="RU003784"/>
    </source>
</evidence>
<dbReference type="Gene3D" id="1.10.20.140">
    <property type="match status" value="1"/>
</dbReference>
<comment type="function">
    <text evidence="2 10 12">Catalyzes the transfer of a dimethylallyl group onto the adenine at position 37 in tRNAs that read codons beginning with uridine, leading to the formation of N6-(dimethylallyl)adenosine (i(6)A).</text>
</comment>
<dbReference type="Gene3D" id="3.40.50.300">
    <property type="entry name" value="P-loop containing nucleotide triphosphate hydrolases"/>
    <property type="match status" value="1"/>
</dbReference>
<dbReference type="HAMAP" id="MF_00185">
    <property type="entry name" value="IPP_trans"/>
    <property type="match status" value="1"/>
</dbReference>
<evidence type="ECO:0000256" key="8">
    <source>
        <dbReference type="ARBA" id="ARBA00022842"/>
    </source>
</evidence>
<evidence type="ECO:0000256" key="3">
    <source>
        <dbReference type="ARBA" id="ARBA00005842"/>
    </source>
</evidence>
<gene>
    <name evidence="10 14" type="primary">miaA</name>
    <name evidence="14" type="ORF">COW91_03180</name>
</gene>
<dbReference type="GO" id="GO:0052381">
    <property type="term" value="F:tRNA dimethylallyltransferase activity"/>
    <property type="evidence" value="ECO:0007669"/>
    <property type="project" value="UniProtKB-UniRule"/>
</dbReference>
<comment type="cofactor">
    <cofactor evidence="1 10">
        <name>Mg(2+)</name>
        <dbReference type="ChEBI" id="CHEBI:18420"/>
    </cofactor>
</comment>
<dbReference type="InterPro" id="IPR018022">
    <property type="entry name" value="IPT"/>
</dbReference>
<evidence type="ECO:0000256" key="2">
    <source>
        <dbReference type="ARBA" id="ARBA00003213"/>
    </source>
</evidence>
<dbReference type="PANTHER" id="PTHR11088:SF60">
    <property type="entry name" value="TRNA DIMETHYLALLYLTRANSFERASE"/>
    <property type="match status" value="1"/>
</dbReference>
<evidence type="ECO:0000256" key="5">
    <source>
        <dbReference type="ARBA" id="ARBA00022694"/>
    </source>
</evidence>
<feature type="binding site" evidence="10">
    <location>
        <begin position="13"/>
        <end position="18"/>
    </location>
    <ligand>
        <name>substrate</name>
    </ligand>
</feature>
<dbReference type="InterPro" id="IPR027417">
    <property type="entry name" value="P-loop_NTPase"/>
</dbReference>
<organism evidence="14 15">
    <name type="scientific">Candidatus Nomurabacteria bacterium CG22_combo_CG10-13_8_21_14_all_32_8</name>
    <dbReference type="NCBI Taxonomy" id="1974732"/>
    <lineage>
        <taxon>Bacteria</taxon>
        <taxon>Candidatus Nomuraibacteriota</taxon>
    </lineage>
</organism>